<dbReference type="EMBL" id="PDEQ01000001">
    <property type="protein sequence ID" value="PEN14748.1"/>
    <property type="molecule type" value="Genomic_DNA"/>
</dbReference>
<accession>A0A2A8D282</accession>
<proteinExistence type="predicted"/>
<dbReference type="InterPro" id="IPR031345">
    <property type="entry name" value="T9SS_Plug_N"/>
</dbReference>
<evidence type="ECO:0000313" key="3">
    <source>
        <dbReference type="Proteomes" id="UP000220102"/>
    </source>
</evidence>
<evidence type="ECO:0000259" key="1">
    <source>
        <dbReference type="Pfam" id="PF17116"/>
    </source>
</evidence>
<feature type="domain" description="Type 9 secretion system plug protein N-terminal" evidence="1">
    <location>
        <begin position="97"/>
        <end position="220"/>
    </location>
</feature>
<dbReference type="AlphaFoldDB" id="A0A2A8D282"/>
<evidence type="ECO:0000313" key="2">
    <source>
        <dbReference type="EMBL" id="PEN14748.1"/>
    </source>
</evidence>
<dbReference type="Proteomes" id="UP000220102">
    <property type="component" value="Unassembled WGS sequence"/>
</dbReference>
<reference evidence="2 3" key="1">
    <citation type="submission" date="2017-10" db="EMBL/GenBank/DDBJ databases">
        <title>Draft genome of Longibacter Salinarum.</title>
        <authorList>
            <person name="Goh K.M."/>
            <person name="Shamsir M.S."/>
            <person name="Lim S.W."/>
        </authorList>
    </citation>
    <scope>NUCLEOTIDE SEQUENCE [LARGE SCALE GENOMIC DNA]</scope>
    <source>
        <strain evidence="2 3">KCTC 52045</strain>
    </source>
</reference>
<organism evidence="2 3">
    <name type="scientific">Longibacter salinarum</name>
    <dbReference type="NCBI Taxonomy" id="1850348"/>
    <lineage>
        <taxon>Bacteria</taxon>
        <taxon>Pseudomonadati</taxon>
        <taxon>Rhodothermota</taxon>
        <taxon>Rhodothermia</taxon>
        <taxon>Rhodothermales</taxon>
        <taxon>Salisaetaceae</taxon>
        <taxon>Longibacter</taxon>
    </lineage>
</organism>
<gene>
    <name evidence="2" type="ORF">CRI94_00170</name>
</gene>
<name>A0A2A8D282_9BACT</name>
<dbReference type="Pfam" id="PF17116">
    <property type="entry name" value="T9SS_plug_1st"/>
    <property type="match status" value="1"/>
</dbReference>
<keyword evidence="3" id="KW-1185">Reference proteome</keyword>
<comment type="caution">
    <text evidence="2">The sequence shown here is derived from an EMBL/GenBank/DDBJ whole genome shotgun (WGS) entry which is preliminary data.</text>
</comment>
<protein>
    <submittedName>
        <fullName evidence="2">DUF5103 domain-containing protein</fullName>
    </submittedName>
</protein>
<sequence>MWGSRWPAVERHDQRGYTSVAVPSRSHSAAFSSTRFDMTVCSSWTFSPAACRRGLAFILFCFVLTGCATTESTNNGESSTPARSSGLRLAPQVDRAKTVQLFRGTNEAAPPILRLNGSQTLTLAFDLLGESDGPVSVYFYHANREWERDPSSSRFLASFQSDNVLDYSPSQGTEVRYTHYRYSFPNDDIQFEASGNYIVRVTEQGREDAVLFERPFFITEDAGSLNLGVEGIIVTGQQVPSDRPIAQYVPPAALGSSTYDYAVCFVRNADYSTSRCADRSRLMPSDGVEFELSRDRAFDPIRSRHALDLSQLRVGPRIERVDRSVSPFQVMLEPDVARFAGTPFRDPLGSQIVVSDAVTALSRPETAAEYVQATFAFVPPDEQPVSGDVVIAGGFTGGQVRPENAMRWVMNRGRYEVDVLLKQGRYEYFYASDDPQLEAAMNRNITPAPDRYVAFVYYRDITLSSDRLVNVGTVEGVR</sequence>